<feature type="active site" description="Charge relay system" evidence="7">
    <location>
        <position position="139"/>
    </location>
</feature>
<gene>
    <name evidence="9" type="ORF">EX30DRAFT_369804</name>
</gene>
<dbReference type="InterPro" id="IPR004412">
    <property type="entry name" value="GatA"/>
</dbReference>
<dbReference type="GO" id="GO:0030956">
    <property type="term" value="C:glutamyl-tRNA(Gln) amidotransferase complex"/>
    <property type="evidence" value="ECO:0007669"/>
    <property type="project" value="UniProtKB-UniRule"/>
</dbReference>
<sequence>MPLPPPTTTVRASLNAIARHSALNAFVSVAPESHLLAKAAAAEARIAAGSPLSDLDGRLIAIKDNICTPSPLRTTCASKILGNYTSPISATVVDRLEAAGMITLGKTNMDEFGMGSHSVFSSHGAVKNPHDSDLSTGGSSGGSAAAVAAGICDLALGTDTGGSIRLPSAYCSITGFKPSYGLLSRWGVVAYANSLDTVGILSRNWRDARSLFSLLSAAPDTLDPTSIPRPNPKIRSSSTLRIGIPVDYNLHELDDRVRSAWIRTLESLSNAGHEIIPISLPNTKHALAAYYVLAPAEASSNLARYDGLRYGLRSEQDRVNGTLFAGTRGEGFGEEVKKRILLGAFSLSAGKMDNYFIQAQKIRKMVQDDFTAVFGRDEGDASQVDVLIAPTSPSPPPKIAEVADAHGTDGYVADVLTTPASLAGIPSISLPVEKGVGMQVMAQWGGEEVLWKVAEGLEEAGGIYQLETSE</sequence>
<evidence type="ECO:0000256" key="5">
    <source>
        <dbReference type="ARBA" id="ARBA00022917"/>
    </source>
</evidence>
<dbReference type="GO" id="GO:0070681">
    <property type="term" value="P:glutaminyl-tRNAGln biosynthesis via transamidation"/>
    <property type="evidence" value="ECO:0007669"/>
    <property type="project" value="UniProtKB-UniRule"/>
</dbReference>
<dbReference type="PANTHER" id="PTHR11895:SF7">
    <property type="entry name" value="GLUTAMYL-TRNA(GLN) AMIDOTRANSFERASE SUBUNIT A, MITOCHONDRIAL"/>
    <property type="match status" value="1"/>
</dbReference>
<comment type="function">
    <text evidence="7">Allows the formation of correctly charged Gln-tRNA(Gln) through the transamidation of misacylated Glu-tRNA(Gln) in the mitochondria. The reaction takes place in the presence of glutamine and ATP through an activated gamma-phospho-Glu-tRNA(Gln).</text>
</comment>
<dbReference type="InterPro" id="IPR000120">
    <property type="entry name" value="Amidase"/>
</dbReference>
<dbReference type="InterPro" id="IPR036928">
    <property type="entry name" value="AS_sf"/>
</dbReference>
<dbReference type="EC" id="6.3.5.7" evidence="7"/>
<feature type="domain" description="Amidase" evidence="8">
    <location>
        <begin position="9"/>
        <end position="448"/>
    </location>
</feature>
<dbReference type="FunCoup" id="A0A4S2N186">
    <property type="interactions" value="343"/>
</dbReference>
<comment type="subcellular location">
    <subcellularLocation>
        <location evidence="7">Mitochondrion</location>
    </subcellularLocation>
</comment>
<dbReference type="InterPro" id="IPR020556">
    <property type="entry name" value="Amidase_CS"/>
</dbReference>
<dbReference type="Gene3D" id="3.90.1300.10">
    <property type="entry name" value="Amidase signature (AS) domain"/>
    <property type="match status" value="1"/>
</dbReference>
<evidence type="ECO:0000256" key="2">
    <source>
        <dbReference type="ARBA" id="ARBA00022598"/>
    </source>
</evidence>
<dbReference type="Proteomes" id="UP000298138">
    <property type="component" value="Unassembled WGS sequence"/>
</dbReference>
<organism evidence="9 10">
    <name type="scientific">Ascodesmis nigricans</name>
    <dbReference type="NCBI Taxonomy" id="341454"/>
    <lineage>
        <taxon>Eukaryota</taxon>
        <taxon>Fungi</taxon>
        <taxon>Dikarya</taxon>
        <taxon>Ascomycota</taxon>
        <taxon>Pezizomycotina</taxon>
        <taxon>Pezizomycetes</taxon>
        <taxon>Pezizales</taxon>
        <taxon>Ascodesmidaceae</taxon>
        <taxon>Ascodesmis</taxon>
    </lineage>
</organism>
<keyword evidence="2 7" id="KW-0436">Ligase</keyword>
<name>A0A4S2N186_9PEZI</name>
<dbReference type="GO" id="GO:0050567">
    <property type="term" value="F:glutaminyl-tRNA synthase (glutamine-hydrolyzing) activity"/>
    <property type="evidence" value="ECO:0007669"/>
    <property type="project" value="UniProtKB-UniRule"/>
</dbReference>
<dbReference type="InParanoid" id="A0A4S2N186"/>
<reference evidence="9 10" key="1">
    <citation type="submission" date="2019-04" db="EMBL/GenBank/DDBJ databases">
        <title>Comparative genomics and transcriptomics to analyze fruiting body development in filamentous ascomycetes.</title>
        <authorList>
            <consortium name="DOE Joint Genome Institute"/>
            <person name="Lutkenhaus R."/>
            <person name="Traeger S."/>
            <person name="Breuer J."/>
            <person name="Kuo A."/>
            <person name="Lipzen A."/>
            <person name="Pangilinan J."/>
            <person name="Dilworth D."/>
            <person name="Sandor L."/>
            <person name="Poggeler S."/>
            <person name="Barry K."/>
            <person name="Grigoriev I.V."/>
            <person name="Nowrousian M."/>
        </authorList>
    </citation>
    <scope>NUCLEOTIDE SEQUENCE [LARGE SCALE GENOMIC DNA]</scope>
    <source>
        <strain evidence="9 10">CBS 389.68</strain>
    </source>
</reference>
<feature type="active site" description="Acyl-ester intermediate" evidence="7">
    <location>
        <position position="163"/>
    </location>
</feature>
<keyword evidence="7" id="KW-0496">Mitochondrion</keyword>
<keyword evidence="10" id="KW-1185">Reference proteome</keyword>
<dbReference type="HAMAP" id="MF_00120">
    <property type="entry name" value="GatA"/>
    <property type="match status" value="1"/>
</dbReference>
<comment type="subunit">
    <text evidence="7">Subunit of the heterotrimeric GatCAB amidotransferase (AdT) complex, composed of A, B and C subunits.</text>
</comment>
<comment type="catalytic activity">
    <reaction evidence="6 7">
        <text>L-glutamyl-tRNA(Gln) + L-glutamine + ATP + H2O = L-glutaminyl-tRNA(Gln) + L-glutamate + ADP + phosphate + H(+)</text>
        <dbReference type="Rhea" id="RHEA:17521"/>
        <dbReference type="Rhea" id="RHEA-COMP:9681"/>
        <dbReference type="Rhea" id="RHEA-COMP:9684"/>
        <dbReference type="ChEBI" id="CHEBI:15377"/>
        <dbReference type="ChEBI" id="CHEBI:15378"/>
        <dbReference type="ChEBI" id="CHEBI:29985"/>
        <dbReference type="ChEBI" id="CHEBI:30616"/>
        <dbReference type="ChEBI" id="CHEBI:43474"/>
        <dbReference type="ChEBI" id="CHEBI:58359"/>
        <dbReference type="ChEBI" id="CHEBI:78520"/>
        <dbReference type="ChEBI" id="CHEBI:78521"/>
        <dbReference type="ChEBI" id="CHEBI:456216"/>
        <dbReference type="EC" id="6.3.5.7"/>
    </reaction>
</comment>
<evidence type="ECO:0000256" key="1">
    <source>
        <dbReference type="ARBA" id="ARBA00008069"/>
    </source>
</evidence>
<evidence type="ECO:0000256" key="3">
    <source>
        <dbReference type="ARBA" id="ARBA00022741"/>
    </source>
</evidence>
<dbReference type="GO" id="GO:0005739">
    <property type="term" value="C:mitochondrion"/>
    <property type="evidence" value="ECO:0007669"/>
    <property type="project" value="UniProtKB-SubCell"/>
</dbReference>
<dbReference type="GO" id="GO:0005524">
    <property type="term" value="F:ATP binding"/>
    <property type="evidence" value="ECO:0007669"/>
    <property type="project" value="UniProtKB-KW"/>
</dbReference>
<proteinExistence type="inferred from homology"/>
<evidence type="ECO:0000313" key="10">
    <source>
        <dbReference type="Proteomes" id="UP000298138"/>
    </source>
</evidence>
<evidence type="ECO:0000256" key="6">
    <source>
        <dbReference type="ARBA" id="ARBA00047407"/>
    </source>
</evidence>
<evidence type="ECO:0000259" key="8">
    <source>
        <dbReference type="Pfam" id="PF01425"/>
    </source>
</evidence>
<keyword evidence="4 7" id="KW-0067">ATP-binding</keyword>
<dbReference type="STRING" id="341454.A0A4S2N186"/>
<keyword evidence="5 7" id="KW-0648">Protein biosynthesis</keyword>
<dbReference type="Pfam" id="PF01425">
    <property type="entry name" value="Amidase"/>
    <property type="match status" value="1"/>
</dbReference>
<protein>
    <recommendedName>
        <fullName evidence="7">Glutamyl-tRNA(Gln) amidotransferase subunit A, mitochondrial</fullName>
        <shortName evidence="7">Glu-AdT subunit A</shortName>
        <ecNumber evidence="7">6.3.5.7</ecNumber>
    </recommendedName>
</protein>
<dbReference type="OrthoDB" id="421993at2759"/>
<dbReference type="EMBL" id="ML220114">
    <property type="protein sequence ID" value="TGZ82743.1"/>
    <property type="molecule type" value="Genomic_DNA"/>
</dbReference>
<dbReference type="PROSITE" id="PS00571">
    <property type="entry name" value="AMIDASES"/>
    <property type="match status" value="1"/>
</dbReference>
<dbReference type="GO" id="GO:0032543">
    <property type="term" value="P:mitochondrial translation"/>
    <property type="evidence" value="ECO:0007669"/>
    <property type="project" value="UniProtKB-UniRule"/>
</dbReference>
<keyword evidence="3 7" id="KW-0547">Nucleotide-binding</keyword>
<dbReference type="SUPFAM" id="SSF75304">
    <property type="entry name" value="Amidase signature (AS) enzymes"/>
    <property type="match status" value="1"/>
</dbReference>
<dbReference type="PANTHER" id="PTHR11895">
    <property type="entry name" value="TRANSAMIDASE"/>
    <property type="match status" value="1"/>
</dbReference>
<evidence type="ECO:0000256" key="4">
    <source>
        <dbReference type="ARBA" id="ARBA00022840"/>
    </source>
</evidence>
<accession>A0A4S2N186</accession>
<dbReference type="AlphaFoldDB" id="A0A4S2N186"/>
<feature type="active site" description="Charge relay system" evidence="7">
    <location>
        <position position="63"/>
    </location>
</feature>
<dbReference type="InterPro" id="IPR023631">
    <property type="entry name" value="Amidase_dom"/>
</dbReference>
<evidence type="ECO:0000256" key="7">
    <source>
        <dbReference type="HAMAP-Rule" id="MF_03150"/>
    </source>
</evidence>
<evidence type="ECO:0000313" key="9">
    <source>
        <dbReference type="EMBL" id="TGZ82743.1"/>
    </source>
</evidence>
<comment type="similarity">
    <text evidence="1 7">Belongs to the amidase family. GatA subfamily.</text>
</comment>